<proteinExistence type="predicted"/>
<dbReference type="AlphaFoldDB" id="A0A2U2AK05"/>
<evidence type="ECO:0000259" key="1">
    <source>
        <dbReference type="Pfam" id="PF09012"/>
    </source>
</evidence>
<keyword evidence="3" id="KW-1185">Reference proteome</keyword>
<feature type="domain" description="Transcriptional regulator HTH-type FeoC" evidence="1">
    <location>
        <begin position="2"/>
        <end position="68"/>
    </location>
</feature>
<dbReference type="InterPro" id="IPR036388">
    <property type="entry name" value="WH-like_DNA-bd_sf"/>
</dbReference>
<protein>
    <recommendedName>
        <fullName evidence="1">Transcriptional regulator HTH-type FeoC domain-containing protein</fullName>
    </recommendedName>
</protein>
<dbReference type="Proteomes" id="UP000244948">
    <property type="component" value="Unassembled WGS sequence"/>
</dbReference>
<dbReference type="Gene3D" id="1.10.10.10">
    <property type="entry name" value="Winged helix-like DNA-binding domain superfamily/Winged helix DNA-binding domain"/>
    <property type="match status" value="1"/>
</dbReference>
<evidence type="ECO:0000313" key="3">
    <source>
        <dbReference type="Proteomes" id="UP000244948"/>
    </source>
</evidence>
<name>A0A2U2AK05_9GAMM</name>
<reference evidence="2 3" key="1">
    <citation type="journal article" date="2018" name="Genome Announc.">
        <title>Ignatzschineria cameli sp. nov., isolated from necrotic foot tissue of dromedaries (Camelus dromedarius) and associated maggots (Wohlfahrtia species) in Dubai.</title>
        <authorList>
            <person name="Tsang C.C."/>
            <person name="Tang J.Y."/>
            <person name="Fong J.Y."/>
            <person name="Kinne J."/>
            <person name="Lee H.H."/>
            <person name="Joseph M."/>
            <person name="Jose S."/>
            <person name="Schuster R.K."/>
            <person name="Tang Y."/>
            <person name="Sivakumar S."/>
            <person name="Chen J.H."/>
            <person name="Teng J.L."/>
            <person name="Lau S.K."/>
            <person name="Wernery U."/>
            <person name="Woo P.C."/>
        </authorList>
    </citation>
    <scope>NUCLEOTIDE SEQUENCE [LARGE SCALE GENOMIC DNA]</scope>
    <source>
        <strain evidence="2 3">KCTC 22643</strain>
    </source>
</reference>
<organism evidence="2 3">
    <name type="scientific">Ignatzschineria indica</name>
    <dbReference type="NCBI Taxonomy" id="472583"/>
    <lineage>
        <taxon>Bacteria</taxon>
        <taxon>Pseudomonadati</taxon>
        <taxon>Pseudomonadota</taxon>
        <taxon>Gammaproteobacteria</taxon>
        <taxon>Cardiobacteriales</taxon>
        <taxon>Ignatzschineriaceae</taxon>
        <taxon>Ignatzschineria</taxon>
    </lineage>
</organism>
<dbReference type="SUPFAM" id="SSF46785">
    <property type="entry name" value="Winged helix' DNA-binding domain"/>
    <property type="match status" value="1"/>
</dbReference>
<sequence length="91" mass="10292">MILLEMKAYIEKRGEVPLTHLAHSFNLDPDTAEMMMTQWIKRGVVEKLENQPCPSLDTQSLCGGCSGNCHTSSLIHQSIGTRQVIYRMKRS</sequence>
<evidence type="ECO:0000313" key="2">
    <source>
        <dbReference type="EMBL" id="PWD83164.1"/>
    </source>
</evidence>
<dbReference type="InterPro" id="IPR015102">
    <property type="entry name" value="Tscrpt_reg_HTH_FeoC"/>
</dbReference>
<dbReference type="RefSeq" id="WP_109236369.1">
    <property type="nucleotide sequence ID" value="NZ_BMXZ01000002.1"/>
</dbReference>
<dbReference type="EMBL" id="QEWR01000003">
    <property type="protein sequence ID" value="PWD83164.1"/>
    <property type="molecule type" value="Genomic_DNA"/>
</dbReference>
<dbReference type="Pfam" id="PF09012">
    <property type="entry name" value="FeoC"/>
    <property type="match status" value="1"/>
</dbReference>
<dbReference type="InterPro" id="IPR036390">
    <property type="entry name" value="WH_DNA-bd_sf"/>
</dbReference>
<comment type="caution">
    <text evidence="2">The sequence shown here is derived from an EMBL/GenBank/DDBJ whole genome shotgun (WGS) entry which is preliminary data.</text>
</comment>
<accession>A0A2U2AK05</accession>
<gene>
    <name evidence="2" type="ORF">DC082_07050</name>
</gene>